<organism evidence="4 5">
    <name type="scientific">Fusarium culmorum</name>
    <dbReference type="NCBI Taxonomy" id="5516"/>
    <lineage>
        <taxon>Eukaryota</taxon>
        <taxon>Fungi</taxon>
        <taxon>Dikarya</taxon>
        <taxon>Ascomycota</taxon>
        <taxon>Pezizomycotina</taxon>
        <taxon>Sordariomycetes</taxon>
        <taxon>Hypocreomycetidae</taxon>
        <taxon>Hypocreales</taxon>
        <taxon>Nectriaceae</taxon>
        <taxon>Fusarium</taxon>
    </lineage>
</organism>
<evidence type="ECO:0000313" key="4">
    <source>
        <dbReference type="EMBL" id="PTD04165.1"/>
    </source>
</evidence>
<accession>A0A2T4GKY1</accession>
<dbReference type="Gene3D" id="3.40.50.300">
    <property type="entry name" value="P-loop containing nucleotide triphosphate hydrolases"/>
    <property type="match status" value="1"/>
</dbReference>
<dbReference type="EMBL" id="PVEM01000012">
    <property type="protein sequence ID" value="PTD04165.1"/>
    <property type="molecule type" value="Genomic_DNA"/>
</dbReference>
<dbReference type="OMA" id="RAYLMIM"/>
<evidence type="ECO:0000256" key="1">
    <source>
        <dbReference type="ARBA" id="ARBA00022737"/>
    </source>
</evidence>
<evidence type="ECO:0000259" key="3">
    <source>
        <dbReference type="Pfam" id="PF25053"/>
    </source>
</evidence>
<evidence type="ECO:0000313" key="5">
    <source>
        <dbReference type="Proteomes" id="UP000241587"/>
    </source>
</evidence>
<evidence type="ECO:0000259" key="2">
    <source>
        <dbReference type="Pfam" id="PF24883"/>
    </source>
</evidence>
<reference evidence="4 5" key="1">
    <citation type="submission" date="2018-02" db="EMBL/GenBank/DDBJ databases">
        <title>Fusarium culmorum secondary metabolites in fungal-bacterial-plant interactions.</title>
        <authorList>
            <person name="Schmidt R."/>
        </authorList>
    </citation>
    <scope>NUCLEOTIDE SEQUENCE [LARGE SCALE GENOMIC DNA]</scope>
    <source>
        <strain evidence="4 5">PV</strain>
    </source>
</reference>
<sequence length="851" mass="96747">MATGLEAVGTTSAMLSFITFAGKIISIRCKIYEGTPTDENELQDYAGRMLDASERIRSRNQQLLPSTAAETRLSGIAEKCVQLAKNIEKEIQRINKRQSKGKVLQAVAVAYRSYKHKPKLKELEQSLERYKKVMETDLLFQICDKNNDVQALGSNLANDHRNIELLVTKEAKTTREEISRNLASQIKDSETSVITGNQRQRLLKSLKPVEIRKRYNEVMSPSDASFERVFAAYERVCHKDPDYKEWEKTKRYLPYLMRLTIQDENVDEIDCIWQSFSSWLQSDNHPLFWIQGKPGSGKSTLMKFIIENKNTERLLNSSRSNARILSYFLWKIGAESQNSIKGLLCCLLHDLLASNSEILDQALEQFPFLTSRDFFHEWSSEEAKKVLLFLLRGQAGSTCIFIDGLDEISEKDGFESLTNLLQTICDIPHIKVCVSSRLETGLIQKVEALGAEKLRLHDLTKPEMAVYVQKELARFSGDVISSSLVEDIIFTLLGKAQGVFLWLFVAKNSLITGIENGDDEETLIKRLEELPSELEELYESMWSRLNANNKVYRQTAVMYFHFLLQEGWSCDFTYVTDAKLKIFDAPSNIPTLAQLSMMVKVEEGRMFPPRINNTSFCDLKQLCDATERELGTRCAGMIQVYETLIEIEGLPVEIHPVVRSVQFVHRTAHDFLVDTKPGKDILSHYSGLKTTTDFQVKLFKSQLHLSTAYHTIGTMAIPEVIINQCIELQKQGVNDEIMTQLVRVLQNLWDQGVILHMCVLLRCLLRSFPTGLALELTNMEDAMIPLIIQSNSSQDPTIALRDICHECAVRDEKGPPTQMIQRLIALDANSHAVGTVSPPPRDYYGYCAIFT</sequence>
<dbReference type="InterPro" id="IPR056884">
    <property type="entry name" value="NPHP3-like_N"/>
</dbReference>
<proteinExistence type="predicted"/>
<feature type="domain" description="DUF7791" evidence="3">
    <location>
        <begin position="549"/>
        <end position="687"/>
    </location>
</feature>
<protein>
    <submittedName>
        <fullName evidence="4">Uncharacterized protein</fullName>
    </submittedName>
</protein>
<comment type="caution">
    <text evidence="4">The sequence shown here is derived from an EMBL/GenBank/DDBJ whole genome shotgun (WGS) entry which is preliminary data.</text>
</comment>
<feature type="domain" description="Nephrocystin 3-like N-terminal" evidence="2">
    <location>
        <begin position="274"/>
        <end position="437"/>
    </location>
</feature>
<dbReference type="SUPFAM" id="SSF52540">
    <property type="entry name" value="P-loop containing nucleoside triphosphate hydrolases"/>
    <property type="match status" value="1"/>
</dbReference>
<dbReference type="Pfam" id="PF25053">
    <property type="entry name" value="DUF7791"/>
    <property type="match status" value="1"/>
</dbReference>
<dbReference type="InterPro" id="IPR027417">
    <property type="entry name" value="P-loop_NTPase"/>
</dbReference>
<dbReference type="PANTHER" id="PTHR10039">
    <property type="entry name" value="AMELOGENIN"/>
    <property type="match status" value="1"/>
</dbReference>
<gene>
    <name evidence="4" type="ORF">FCULG_00001924</name>
</gene>
<dbReference type="Pfam" id="PF24883">
    <property type="entry name" value="NPHP3_N"/>
    <property type="match status" value="1"/>
</dbReference>
<dbReference type="Proteomes" id="UP000241587">
    <property type="component" value="Unassembled WGS sequence"/>
</dbReference>
<dbReference type="InterPro" id="IPR056693">
    <property type="entry name" value="DUF7791"/>
</dbReference>
<keyword evidence="5" id="KW-1185">Reference proteome</keyword>
<dbReference type="PANTHER" id="PTHR10039:SF5">
    <property type="entry name" value="NACHT DOMAIN-CONTAINING PROTEIN"/>
    <property type="match status" value="1"/>
</dbReference>
<name>A0A2T4GKY1_FUSCU</name>
<keyword evidence="1" id="KW-0677">Repeat</keyword>
<dbReference type="AlphaFoldDB" id="A0A2T4GKY1"/>
<dbReference type="OrthoDB" id="5086500at2759"/>